<reference evidence="1 2" key="1">
    <citation type="submission" date="2016-10" db="EMBL/GenBank/DDBJ databases">
        <authorList>
            <person name="de Groot N.N."/>
        </authorList>
    </citation>
    <scope>NUCLEOTIDE SEQUENCE [LARGE SCALE GENOMIC DNA]</scope>
    <source>
        <strain evidence="1 2">CGMCC 1.10239</strain>
    </source>
</reference>
<name>A0A1G9PDG5_9BACL</name>
<evidence type="ECO:0000313" key="1">
    <source>
        <dbReference type="EMBL" id="SDL96789.1"/>
    </source>
</evidence>
<dbReference type="RefSeq" id="WP_062527523.1">
    <property type="nucleotide sequence ID" value="NZ_CP048429.1"/>
</dbReference>
<dbReference type="PROSITE" id="PS51257">
    <property type="entry name" value="PROKAR_LIPOPROTEIN"/>
    <property type="match status" value="1"/>
</dbReference>
<dbReference type="Proteomes" id="UP000182783">
    <property type="component" value="Unassembled WGS sequence"/>
</dbReference>
<proteinExistence type="predicted"/>
<dbReference type="AlphaFoldDB" id="A0A1G9PDG5"/>
<organism evidence="1 2">
    <name type="scientific">Paenibacillus jilunlii</name>
    <dbReference type="NCBI Taxonomy" id="682956"/>
    <lineage>
        <taxon>Bacteria</taxon>
        <taxon>Bacillati</taxon>
        <taxon>Bacillota</taxon>
        <taxon>Bacilli</taxon>
        <taxon>Bacillales</taxon>
        <taxon>Paenibacillaceae</taxon>
        <taxon>Paenibacillus</taxon>
    </lineage>
</organism>
<sequence>MNKLLAYPDLLMSFLVILLAGCEDIEHSAPALQPEPSAEAVNMPEQMPEDFAFSVRYGITAKNEINTFKGTVTKDLISKGSATAKLRLTDAERSKIYRQMREMNVLGGMELEIADKSCRQIPYDEEYWIIRVNSEQKALNWSGEYCQTTPDARKLQKLRDQIVKLVQSKPEYQALPESVGGYD</sequence>
<gene>
    <name evidence="1" type="ORF">SAMN05216191_107152</name>
</gene>
<accession>A0A1G9PDG5</accession>
<protein>
    <submittedName>
        <fullName evidence="1">Uncharacterized protein</fullName>
    </submittedName>
</protein>
<dbReference type="OrthoDB" id="1954789at2"/>
<dbReference type="EMBL" id="FNGM01000007">
    <property type="protein sequence ID" value="SDL96789.1"/>
    <property type="molecule type" value="Genomic_DNA"/>
</dbReference>
<evidence type="ECO:0000313" key="2">
    <source>
        <dbReference type="Proteomes" id="UP000182783"/>
    </source>
</evidence>